<feature type="transmembrane region" description="Helical" evidence="1">
    <location>
        <begin position="203"/>
        <end position="225"/>
    </location>
</feature>
<evidence type="ECO:0000313" key="3">
    <source>
        <dbReference type="Proteomes" id="UP001501004"/>
    </source>
</evidence>
<keyword evidence="1" id="KW-1133">Transmembrane helix</keyword>
<feature type="transmembrane region" description="Helical" evidence="1">
    <location>
        <begin position="255"/>
        <end position="275"/>
    </location>
</feature>
<organism evidence="2 3">
    <name type="scientific">Leifsonella bigeumensis</name>
    <dbReference type="NCBI Taxonomy" id="433643"/>
    <lineage>
        <taxon>Bacteria</taxon>
        <taxon>Bacillati</taxon>
        <taxon>Actinomycetota</taxon>
        <taxon>Actinomycetes</taxon>
        <taxon>Micrococcales</taxon>
        <taxon>Microbacteriaceae</taxon>
        <taxon>Leifsonella</taxon>
    </lineage>
</organism>
<keyword evidence="1" id="KW-0472">Membrane</keyword>
<accession>A0ABP7FSA9</accession>
<gene>
    <name evidence="2" type="ORF">GCM10022239_22490</name>
</gene>
<evidence type="ECO:0000256" key="1">
    <source>
        <dbReference type="SAM" id="Phobius"/>
    </source>
</evidence>
<feature type="transmembrane region" description="Helical" evidence="1">
    <location>
        <begin position="327"/>
        <end position="348"/>
    </location>
</feature>
<protein>
    <submittedName>
        <fullName evidence="2">Uncharacterized protein</fullName>
    </submittedName>
</protein>
<feature type="transmembrane region" description="Helical" evidence="1">
    <location>
        <begin position="134"/>
        <end position="156"/>
    </location>
</feature>
<keyword evidence="3" id="KW-1185">Reference proteome</keyword>
<reference evidence="3" key="1">
    <citation type="journal article" date="2019" name="Int. J. Syst. Evol. Microbiol.">
        <title>The Global Catalogue of Microorganisms (GCM) 10K type strain sequencing project: providing services to taxonomists for standard genome sequencing and annotation.</title>
        <authorList>
            <consortium name="The Broad Institute Genomics Platform"/>
            <consortium name="The Broad Institute Genome Sequencing Center for Infectious Disease"/>
            <person name="Wu L."/>
            <person name="Ma J."/>
        </authorList>
    </citation>
    <scope>NUCLEOTIDE SEQUENCE [LARGE SCALE GENOMIC DNA]</scope>
    <source>
        <strain evidence="3">JCM 16949</strain>
    </source>
</reference>
<feature type="transmembrane region" description="Helical" evidence="1">
    <location>
        <begin position="287"/>
        <end position="307"/>
    </location>
</feature>
<proteinExistence type="predicted"/>
<comment type="caution">
    <text evidence="2">The sequence shown here is derived from an EMBL/GenBank/DDBJ whole genome shotgun (WGS) entry which is preliminary data.</text>
</comment>
<evidence type="ECO:0000313" key="2">
    <source>
        <dbReference type="EMBL" id="GAA3746416.1"/>
    </source>
</evidence>
<name>A0ABP7FSA9_9MICO</name>
<feature type="transmembrane region" description="Helical" evidence="1">
    <location>
        <begin position="102"/>
        <end position="122"/>
    </location>
</feature>
<sequence length="365" mass="37438">MSRLGRVGVSFAAATLPGPVRDRYREEWLADLAGAPDAGVRPSGVVLGALLFSMTLGRTAPEITGVPLGVTVRLRARWGVAFLAAAGVLWFGSYFLGGGPSLLVAVSFASAAVATALTLLGIAQLWRAALSASALAVVTAALVTASIGCVVAWVILEARDSLLLGGAFAFIVAAGICGLIVTSSAPPVPAFPVLRSTKHVGTTVAAATVALAALLVLGAVDLLVWSPLAQTEGLRLDEIYAGLSAPDRILGISHIVLWVVFWFAAAATFAVAMTIAGRRRGVSRRTVVTIALGLAAAIVFFQFWAGFSLGMSIADTLPPYRGGISGFGYLYALVGQLCLVGAILLSIAPRRMVGPAGIEPTTSTV</sequence>
<keyword evidence="1" id="KW-0812">Transmembrane</keyword>
<feature type="transmembrane region" description="Helical" evidence="1">
    <location>
        <begin position="78"/>
        <end position="96"/>
    </location>
</feature>
<dbReference type="EMBL" id="BAABAE010000003">
    <property type="protein sequence ID" value="GAA3746416.1"/>
    <property type="molecule type" value="Genomic_DNA"/>
</dbReference>
<dbReference type="Proteomes" id="UP001501004">
    <property type="component" value="Unassembled WGS sequence"/>
</dbReference>
<feature type="transmembrane region" description="Helical" evidence="1">
    <location>
        <begin position="162"/>
        <end position="182"/>
    </location>
</feature>